<evidence type="ECO:0000313" key="2">
    <source>
        <dbReference type="Proteomes" id="UP001419268"/>
    </source>
</evidence>
<reference evidence="1 2" key="1">
    <citation type="submission" date="2024-01" db="EMBL/GenBank/DDBJ databases">
        <title>Genome assemblies of Stephania.</title>
        <authorList>
            <person name="Yang L."/>
        </authorList>
    </citation>
    <scope>NUCLEOTIDE SEQUENCE [LARGE SCALE GENOMIC DNA]</scope>
    <source>
        <strain evidence="1">JXDWG</strain>
        <tissue evidence="1">Leaf</tissue>
    </source>
</reference>
<dbReference type="Proteomes" id="UP001419268">
    <property type="component" value="Unassembled WGS sequence"/>
</dbReference>
<dbReference type="AlphaFoldDB" id="A0AAP0E290"/>
<dbReference type="EMBL" id="JBBNAG010000013">
    <property type="protein sequence ID" value="KAK9083012.1"/>
    <property type="molecule type" value="Genomic_DNA"/>
</dbReference>
<keyword evidence="2" id="KW-1185">Reference proteome</keyword>
<proteinExistence type="predicted"/>
<sequence length="59" mass="7056">MVMALAGNKEDLEDKRKVTTEQIHLYEVTYEQEFKNFIFLMIELKTLDLGMMDHCLHNH</sequence>
<accession>A0AAP0E290</accession>
<protein>
    <submittedName>
        <fullName evidence="1">Uncharacterized protein</fullName>
    </submittedName>
</protein>
<comment type="caution">
    <text evidence="1">The sequence shown here is derived from an EMBL/GenBank/DDBJ whole genome shotgun (WGS) entry which is preliminary data.</text>
</comment>
<name>A0AAP0E290_9MAGN</name>
<gene>
    <name evidence="1" type="ORF">Scep_029483</name>
</gene>
<evidence type="ECO:0000313" key="1">
    <source>
        <dbReference type="EMBL" id="KAK9083012.1"/>
    </source>
</evidence>
<organism evidence="1 2">
    <name type="scientific">Stephania cephalantha</name>
    <dbReference type="NCBI Taxonomy" id="152367"/>
    <lineage>
        <taxon>Eukaryota</taxon>
        <taxon>Viridiplantae</taxon>
        <taxon>Streptophyta</taxon>
        <taxon>Embryophyta</taxon>
        <taxon>Tracheophyta</taxon>
        <taxon>Spermatophyta</taxon>
        <taxon>Magnoliopsida</taxon>
        <taxon>Ranunculales</taxon>
        <taxon>Menispermaceae</taxon>
        <taxon>Menispermoideae</taxon>
        <taxon>Cissampelideae</taxon>
        <taxon>Stephania</taxon>
    </lineage>
</organism>